<dbReference type="Gene3D" id="1.10.10.10">
    <property type="entry name" value="Winged helix-like DNA-binding domain superfamily/Winged helix DNA-binding domain"/>
    <property type="match status" value="1"/>
</dbReference>
<proteinExistence type="inferred from homology"/>
<feature type="domain" description="Methylated-DNA-[protein]-cysteine S-methyltransferase DNA binding" evidence="13">
    <location>
        <begin position="90"/>
        <end position="134"/>
    </location>
</feature>
<dbReference type="GO" id="GO:0003908">
    <property type="term" value="F:methylated-DNA-[protein]-cysteine S-methyltransferase activity"/>
    <property type="evidence" value="ECO:0007669"/>
    <property type="project" value="UniProtKB-EC"/>
</dbReference>
<dbReference type="InterPro" id="IPR001497">
    <property type="entry name" value="MethylDNA_cys_MeTrfase_AS"/>
</dbReference>
<dbReference type="EMBL" id="JABSTR010000003">
    <property type="protein sequence ID" value="KAH9365607.1"/>
    <property type="molecule type" value="Genomic_DNA"/>
</dbReference>
<keyword evidence="9" id="KW-0234">DNA repair</keyword>
<dbReference type="PANTHER" id="PTHR46460:SF1">
    <property type="entry name" value="METHYLATED-DNA--PROTEIN-CYSTEINE METHYLTRANSFERASE"/>
    <property type="match status" value="1"/>
</dbReference>
<evidence type="ECO:0000256" key="8">
    <source>
        <dbReference type="ARBA" id="ARBA00022763"/>
    </source>
</evidence>
<evidence type="ECO:0000256" key="9">
    <source>
        <dbReference type="ARBA" id="ARBA00023204"/>
    </source>
</evidence>
<evidence type="ECO:0000256" key="1">
    <source>
        <dbReference type="ARBA" id="ARBA00001286"/>
    </source>
</evidence>
<comment type="catalytic activity">
    <reaction evidence="1">
        <text>a 4-O-methyl-thymidine in DNA + L-cysteinyl-[protein] = a thymidine in DNA + S-methyl-L-cysteinyl-[protein]</text>
        <dbReference type="Rhea" id="RHEA:53428"/>
        <dbReference type="Rhea" id="RHEA-COMP:10131"/>
        <dbReference type="Rhea" id="RHEA-COMP:10132"/>
        <dbReference type="Rhea" id="RHEA-COMP:13555"/>
        <dbReference type="Rhea" id="RHEA-COMP:13556"/>
        <dbReference type="ChEBI" id="CHEBI:29950"/>
        <dbReference type="ChEBI" id="CHEBI:82612"/>
        <dbReference type="ChEBI" id="CHEBI:137386"/>
        <dbReference type="ChEBI" id="CHEBI:137387"/>
        <dbReference type="EC" id="2.1.1.63"/>
    </reaction>
</comment>
<name>A0A9J6FRZ0_HAELO</name>
<evidence type="ECO:0000256" key="4">
    <source>
        <dbReference type="ARBA" id="ARBA00011918"/>
    </source>
</evidence>
<comment type="function">
    <text evidence="2">Involved in the cellular defense against the biological effects of O6-methylguanine (O6-MeG) and O4-methylthymine (O4-MeT) in DNA. Repairs the methylated nucleobase in DNA by stoichiometrically transferring the methyl group to a cysteine residue in the enzyme. This is a suicide reaction: the enzyme is irreversibly inactivated.</text>
</comment>
<comment type="catalytic activity">
    <reaction evidence="12">
        <text>a 6-O-methyl-2'-deoxyguanosine in DNA + L-cysteinyl-[protein] = S-methyl-L-cysteinyl-[protein] + a 2'-deoxyguanosine in DNA</text>
        <dbReference type="Rhea" id="RHEA:24000"/>
        <dbReference type="Rhea" id="RHEA-COMP:10131"/>
        <dbReference type="Rhea" id="RHEA-COMP:10132"/>
        <dbReference type="Rhea" id="RHEA-COMP:11367"/>
        <dbReference type="Rhea" id="RHEA-COMP:11368"/>
        <dbReference type="ChEBI" id="CHEBI:29950"/>
        <dbReference type="ChEBI" id="CHEBI:82612"/>
        <dbReference type="ChEBI" id="CHEBI:85445"/>
        <dbReference type="ChEBI" id="CHEBI:85448"/>
        <dbReference type="EC" id="2.1.1.63"/>
    </reaction>
</comment>
<evidence type="ECO:0000259" key="13">
    <source>
        <dbReference type="Pfam" id="PF01035"/>
    </source>
</evidence>
<keyword evidence="6" id="KW-0489">Methyltransferase</keyword>
<dbReference type="GO" id="GO:0005654">
    <property type="term" value="C:nucleoplasm"/>
    <property type="evidence" value="ECO:0007669"/>
    <property type="project" value="TreeGrafter"/>
</dbReference>
<dbReference type="EC" id="2.1.1.63" evidence="4"/>
<dbReference type="Proteomes" id="UP000821853">
    <property type="component" value="Unassembled WGS sequence"/>
</dbReference>
<dbReference type="NCBIfam" id="TIGR00589">
    <property type="entry name" value="ogt"/>
    <property type="match status" value="1"/>
</dbReference>
<dbReference type="PANTHER" id="PTHR46460">
    <property type="entry name" value="METHYLATED-DNA--PROTEIN-CYSTEINE METHYLTRANSFERASE"/>
    <property type="match status" value="1"/>
</dbReference>
<dbReference type="Gene3D" id="3.30.160.70">
    <property type="entry name" value="Methylated DNA-protein cysteine methyltransferase domain"/>
    <property type="match status" value="1"/>
</dbReference>
<reference evidence="14 15" key="1">
    <citation type="journal article" date="2020" name="Cell">
        <title>Large-Scale Comparative Analyses of Tick Genomes Elucidate Their Genetic Diversity and Vector Capacities.</title>
        <authorList>
            <consortium name="Tick Genome and Microbiome Consortium (TIGMIC)"/>
            <person name="Jia N."/>
            <person name="Wang J."/>
            <person name="Shi W."/>
            <person name="Du L."/>
            <person name="Sun Y."/>
            <person name="Zhan W."/>
            <person name="Jiang J.F."/>
            <person name="Wang Q."/>
            <person name="Zhang B."/>
            <person name="Ji P."/>
            <person name="Bell-Sakyi L."/>
            <person name="Cui X.M."/>
            <person name="Yuan T.T."/>
            <person name="Jiang B.G."/>
            <person name="Yang W.F."/>
            <person name="Lam T.T."/>
            <person name="Chang Q.C."/>
            <person name="Ding S.J."/>
            <person name="Wang X.J."/>
            <person name="Zhu J.G."/>
            <person name="Ruan X.D."/>
            <person name="Zhao L."/>
            <person name="Wei J.T."/>
            <person name="Ye R.Z."/>
            <person name="Que T.C."/>
            <person name="Du C.H."/>
            <person name="Zhou Y.H."/>
            <person name="Cheng J.X."/>
            <person name="Dai P.F."/>
            <person name="Guo W.B."/>
            <person name="Han X.H."/>
            <person name="Huang E.J."/>
            <person name="Li L.F."/>
            <person name="Wei W."/>
            <person name="Gao Y.C."/>
            <person name="Liu J.Z."/>
            <person name="Shao H.Z."/>
            <person name="Wang X."/>
            <person name="Wang C.C."/>
            <person name="Yang T.C."/>
            <person name="Huo Q.B."/>
            <person name="Li W."/>
            <person name="Chen H.Y."/>
            <person name="Chen S.E."/>
            <person name="Zhou L.G."/>
            <person name="Ni X.B."/>
            <person name="Tian J.H."/>
            <person name="Sheng Y."/>
            <person name="Liu T."/>
            <person name="Pan Y.S."/>
            <person name="Xia L.Y."/>
            <person name="Li J."/>
            <person name="Zhao F."/>
            <person name="Cao W.C."/>
        </authorList>
    </citation>
    <scope>NUCLEOTIDE SEQUENCE [LARGE SCALE GENOMIC DNA]</scope>
    <source>
        <strain evidence="14">HaeL-2018</strain>
    </source>
</reference>
<dbReference type="SUPFAM" id="SSF46767">
    <property type="entry name" value="Methylated DNA-protein cysteine methyltransferase, C-terminal domain"/>
    <property type="match status" value="1"/>
</dbReference>
<evidence type="ECO:0000256" key="10">
    <source>
        <dbReference type="ARBA" id="ARBA00030795"/>
    </source>
</evidence>
<keyword evidence="7" id="KW-0808">Transferase</keyword>
<evidence type="ECO:0000256" key="6">
    <source>
        <dbReference type="ARBA" id="ARBA00022603"/>
    </source>
</evidence>
<dbReference type="CDD" id="cd06445">
    <property type="entry name" value="ATase"/>
    <property type="match status" value="1"/>
</dbReference>
<evidence type="ECO:0000256" key="7">
    <source>
        <dbReference type="ARBA" id="ARBA00022679"/>
    </source>
</evidence>
<dbReference type="AlphaFoldDB" id="A0A9J6FRZ0"/>
<dbReference type="GO" id="GO:0032259">
    <property type="term" value="P:methylation"/>
    <property type="evidence" value="ECO:0007669"/>
    <property type="project" value="UniProtKB-KW"/>
</dbReference>
<dbReference type="InterPro" id="IPR014048">
    <property type="entry name" value="MethylDNA_cys_MeTrfase_DNA-bd"/>
</dbReference>
<comment type="caution">
    <text evidence="14">The sequence shown here is derived from an EMBL/GenBank/DDBJ whole genome shotgun (WGS) entry which is preliminary data.</text>
</comment>
<dbReference type="GO" id="GO:0006281">
    <property type="term" value="P:DNA repair"/>
    <property type="evidence" value="ECO:0007669"/>
    <property type="project" value="UniProtKB-KW"/>
</dbReference>
<dbReference type="VEuPathDB" id="VectorBase:HLOH_065303"/>
<gene>
    <name evidence="14" type="ORF">HPB48_005795</name>
</gene>
<keyword evidence="8" id="KW-0227">DNA damage</keyword>
<evidence type="ECO:0000256" key="11">
    <source>
        <dbReference type="ARBA" id="ARBA00031621"/>
    </source>
</evidence>
<evidence type="ECO:0000313" key="15">
    <source>
        <dbReference type="Proteomes" id="UP000821853"/>
    </source>
</evidence>
<dbReference type="InterPro" id="IPR036217">
    <property type="entry name" value="MethylDNA_cys_MeTrfase_DNAb"/>
</dbReference>
<evidence type="ECO:0000256" key="2">
    <source>
        <dbReference type="ARBA" id="ARBA00003317"/>
    </source>
</evidence>
<dbReference type="InterPro" id="IPR036388">
    <property type="entry name" value="WH-like_DNA-bd_sf"/>
</dbReference>
<dbReference type="Pfam" id="PF01035">
    <property type="entry name" value="DNA_binding_1"/>
    <property type="match status" value="1"/>
</dbReference>
<protein>
    <recommendedName>
        <fullName evidence="5">Methylated-DNA--protein-cysteine methyltransferase</fullName>
        <ecNumber evidence="4">2.1.1.63</ecNumber>
    </recommendedName>
    <alternativeName>
        <fullName evidence="10">6-O-methylguanine-DNA methyltransferase</fullName>
    </alternativeName>
    <alternativeName>
        <fullName evidence="11">O-6-methylguanine-DNA-alkyltransferase</fullName>
    </alternativeName>
</protein>
<evidence type="ECO:0000313" key="14">
    <source>
        <dbReference type="EMBL" id="KAH9365607.1"/>
    </source>
</evidence>
<organism evidence="14 15">
    <name type="scientific">Haemaphysalis longicornis</name>
    <name type="common">Bush tick</name>
    <dbReference type="NCBI Taxonomy" id="44386"/>
    <lineage>
        <taxon>Eukaryota</taxon>
        <taxon>Metazoa</taxon>
        <taxon>Ecdysozoa</taxon>
        <taxon>Arthropoda</taxon>
        <taxon>Chelicerata</taxon>
        <taxon>Arachnida</taxon>
        <taxon>Acari</taxon>
        <taxon>Parasitiformes</taxon>
        <taxon>Ixodida</taxon>
        <taxon>Ixodoidea</taxon>
        <taxon>Ixodidae</taxon>
        <taxon>Haemaphysalinae</taxon>
        <taxon>Haemaphysalis</taxon>
    </lineage>
</organism>
<evidence type="ECO:0000256" key="12">
    <source>
        <dbReference type="ARBA" id="ARBA00049348"/>
    </source>
</evidence>
<keyword evidence="15" id="KW-1185">Reference proteome</keyword>
<evidence type="ECO:0000256" key="5">
    <source>
        <dbReference type="ARBA" id="ARBA00015377"/>
    </source>
</evidence>
<comment type="similarity">
    <text evidence="3">Belongs to the MGMT family.</text>
</comment>
<dbReference type="OMA" id="RNPCAIL"/>
<dbReference type="OrthoDB" id="1907495at2759"/>
<dbReference type="PROSITE" id="PS00374">
    <property type="entry name" value="MGMT"/>
    <property type="match status" value="1"/>
</dbReference>
<accession>A0A9J6FRZ0</accession>
<sequence length="140" mass="15182">MKRKSCPYGPTNDYVLSSPIGQLAVKSCPHGLHSLHQVEGIDDATFAPDPRVLHGVGVADFVRRGPGRDDGELCAAGQDVQQPTGLPGRGAAMRRNPLQLLVPCHRVVRQDGTLGHYSGGKRDRVKRWLLSHEGCLTDNL</sequence>
<evidence type="ECO:0000256" key="3">
    <source>
        <dbReference type="ARBA" id="ARBA00008711"/>
    </source>
</evidence>